<sequence>MKKDIHPKYYAKAKIICACGNILVAGSTREETKTELCSACHPFYTGKQKLVDTARRVEKYKAKVTGVTKEVISKKAKRQARDEVRAKKEIKVKPEEKKVISKKKTRTAKKTAAGKK</sequence>
<evidence type="ECO:0000256" key="3">
    <source>
        <dbReference type="RuleBase" id="RU000564"/>
    </source>
</evidence>
<dbReference type="PRINTS" id="PR01249">
    <property type="entry name" value="RIBOSOMALL31"/>
</dbReference>
<dbReference type="PANTHER" id="PTHR33280:SF1">
    <property type="entry name" value="LARGE RIBOSOMAL SUBUNIT PROTEIN BL31C"/>
    <property type="match status" value="1"/>
</dbReference>
<dbReference type="InterPro" id="IPR002150">
    <property type="entry name" value="Ribosomal_bL31"/>
</dbReference>
<comment type="similarity">
    <text evidence="3">Belongs to the bacterial ribosomal protein bL31 family.</text>
</comment>
<dbReference type="InterPro" id="IPR034704">
    <property type="entry name" value="Ribosomal_bL28/bL31-like_sf"/>
</dbReference>
<dbReference type="PANTHER" id="PTHR33280">
    <property type="entry name" value="50S RIBOSOMAL PROTEIN L31, CHLOROPLASTIC"/>
    <property type="match status" value="1"/>
</dbReference>
<protein>
    <recommendedName>
        <fullName evidence="3">50S ribosomal protein L31</fullName>
    </recommendedName>
</protein>
<evidence type="ECO:0000313" key="6">
    <source>
        <dbReference type="Proteomes" id="UP000178367"/>
    </source>
</evidence>
<feature type="compositionally biased region" description="Basic residues" evidence="4">
    <location>
        <begin position="100"/>
        <end position="116"/>
    </location>
</feature>
<dbReference type="EMBL" id="MFGB01000007">
    <property type="protein sequence ID" value="OGF27517.1"/>
    <property type="molecule type" value="Genomic_DNA"/>
</dbReference>
<keyword evidence="2 3" id="KW-0687">Ribonucleoprotein</keyword>
<comment type="caution">
    <text evidence="5">The sequence shown here is derived from an EMBL/GenBank/DDBJ whole genome shotgun (WGS) entry which is preliminary data.</text>
</comment>
<evidence type="ECO:0000313" key="5">
    <source>
        <dbReference type="EMBL" id="OGF27517.1"/>
    </source>
</evidence>
<dbReference type="Pfam" id="PF01197">
    <property type="entry name" value="Ribosomal_L31"/>
    <property type="match status" value="1"/>
</dbReference>
<evidence type="ECO:0000256" key="4">
    <source>
        <dbReference type="SAM" id="MobiDB-lite"/>
    </source>
</evidence>
<evidence type="ECO:0000256" key="1">
    <source>
        <dbReference type="ARBA" id="ARBA00022980"/>
    </source>
</evidence>
<dbReference type="GO" id="GO:0006412">
    <property type="term" value="P:translation"/>
    <property type="evidence" value="ECO:0007669"/>
    <property type="project" value="InterPro"/>
</dbReference>
<dbReference type="GO" id="GO:0003735">
    <property type="term" value="F:structural constituent of ribosome"/>
    <property type="evidence" value="ECO:0007669"/>
    <property type="project" value="InterPro"/>
</dbReference>
<dbReference type="Gene3D" id="4.10.830.30">
    <property type="entry name" value="Ribosomal protein L31"/>
    <property type="match status" value="1"/>
</dbReference>
<dbReference type="GO" id="GO:1990904">
    <property type="term" value="C:ribonucleoprotein complex"/>
    <property type="evidence" value="ECO:0007669"/>
    <property type="project" value="UniProtKB-KW"/>
</dbReference>
<dbReference type="InterPro" id="IPR042105">
    <property type="entry name" value="Ribosomal_bL31_sf"/>
</dbReference>
<name>A0A1F5SLE3_9BACT</name>
<feature type="region of interest" description="Disordered" evidence="4">
    <location>
        <begin position="95"/>
        <end position="116"/>
    </location>
</feature>
<proteinExistence type="inferred from homology"/>
<dbReference type="SUPFAM" id="SSF143800">
    <property type="entry name" value="L28p-like"/>
    <property type="match status" value="1"/>
</dbReference>
<dbReference type="Proteomes" id="UP000178367">
    <property type="component" value="Unassembled WGS sequence"/>
</dbReference>
<dbReference type="GO" id="GO:0005840">
    <property type="term" value="C:ribosome"/>
    <property type="evidence" value="ECO:0007669"/>
    <property type="project" value="UniProtKB-KW"/>
</dbReference>
<evidence type="ECO:0000256" key="2">
    <source>
        <dbReference type="ARBA" id="ARBA00023274"/>
    </source>
</evidence>
<dbReference type="NCBIfam" id="TIGR00105">
    <property type="entry name" value="L31"/>
    <property type="match status" value="1"/>
</dbReference>
<reference evidence="5 6" key="1">
    <citation type="journal article" date="2016" name="Nat. Commun.">
        <title>Thousands of microbial genomes shed light on interconnected biogeochemical processes in an aquifer system.</title>
        <authorList>
            <person name="Anantharaman K."/>
            <person name="Brown C.T."/>
            <person name="Hug L.A."/>
            <person name="Sharon I."/>
            <person name="Castelle C.J."/>
            <person name="Probst A.J."/>
            <person name="Thomas B.C."/>
            <person name="Singh A."/>
            <person name="Wilkins M.J."/>
            <person name="Karaoz U."/>
            <person name="Brodie E.L."/>
            <person name="Williams K.H."/>
            <person name="Hubbard S.S."/>
            <person name="Banfield J.F."/>
        </authorList>
    </citation>
    <scope>NUCLEOTIDE SEQUENCE [LARGE SCALE GENOMIC DNA]</scope>
</reference>
<gene>
    <name evidence="5" type="ORF">A2227_01560</name>
</gene>
<dbReference type="STRING" id="1797994.A2227_01560"/>
<organism evidence="5 6">
    <name type="scientific">Candidatus Falkowbacteria bacterium RIFOXYA2_FULL_47_19</name>
    <dbReference type="NCBI Taxonomy" id="1797994"/>
    <lineage>
        <taxon>Bacteria</taxon>
        <taxon>Candidatus Falkowiibacteriota</taxon>
    </lineage>
</organism>
<dbReference type="AlphaFoldDB" id="A0A1F5SLE3"/>
<dbReference type="NCBIfam" id="NF000612">
    <property type="entry name" value="PRK00019.1"/>
    <property type="match status" value="1"/>
</dbReference>
<accession>A0A1F5SLE3</accession>
<keyword evidence="1 3" id="KW-0689">Ribosomal protein</keyword>